<dbReference type="Proteomes" id="UP000001935">
    <property type="component" value="Chromosome"/>
</dbReference>
<dbReference type="CDD" id="cd04301">
    <property type="entry name" value="NAT_SF"/>
    <property type="match status" value="1"/>
</dbReference>
<keyword evidence="1 4" id="KW-0808">Transferase</keyword>
<dbReference type="OrthoDB" id="6692778at2"/>
<dbReference type="AlphaFoldDB" id="Q2INR5"/>
<dbReference type="RefSeq" id="WP_011419730.1">
    <property type="nucleotide sequence ID" value="NC_007760.1"/>
</dbReference>
<reference evidence="4 5" key="1">
    <citation type="submission" date="2006-01" db="EMBL/GenBank/DDBJ databases">
        <title>Complete sequence of Anaeromyxobacter dehalogenans 2CP-C.</title>
        <authorList>
            <consortium name="US DOE Joint Genome Institute"/>
            <person name="Copeland A."/>
            <person name="Lucas S."/>
            <person name="Lapidus A."/>
            <person name="Barry K."/>
            <person name="Detter J.C."/>
            <person name="Glavina T."/>
            <person name="Hammon N."/>
            <person name="Israni S."/>
            <person name="Pitluck S."/>
            <person name="Brettin T."/>
            <person name="Bruce D."/>
            <person name="Han C."/>
            <person name="Tapia R."/>
            <person name="Gilna P."/>
            <person name="Kiss H."/>
            <person name="Schmutz J."/>
            <person name="Larimer F."/>
            <person name="Land M."/>
            <person name="Kyrpides N."/>
            <person name="Anderson I."/>
            <person name="Sanford R.A."/>
            <person name="Ritalahti K.M."/>
            <person name="Thomas H.S."/>
            <person name="Kirby J.R."/>
            <person name="Zhulin I.B."/>
            <person name="Loeffler F.E."/>
            <person name="Richardson P."/>
        </authorList>
    </citation>
    <scope>NUCLEOTIDE SEQUENCE [LARGE SCALE GENOMIC DNA]</scope>
    <source>
        <strain evidence="4 5">2CP-C</strain>
    </source>
</reference>
<dbReference type="eggNOG" id="COG1670">
    <property type="taxonomic scope" value="Bacteria"/>
</dbReference>
<dbReference type="InterPro" id="IPR000182">
    <property type="entry name" value="GNAT_dom"/>
</dbReference>
<evidence type="ECO:0000256" key="2">
    <source>
        <dbReference type="ARBA" id="ARBA00023315"/>
    </source>
</evidence>
<keyword evidence="2" id="KW-0012">Acyltransferase</keyword>
<dbReference type="InterPro" id="IPR016181">
    <property type="entry name" value="Acyl_CoA_acyltransferase"/>
</dbReference>
<dbReference type="PROSITE" id="PS51186">
    <property type="entry name" value="GNAT"/>
    <property type="match status" value="1"/>
</dbReference>
<dbReference type="SUPFAM" id="SSF55729">
    <property type="entry name" value="Acyl-CoA N-acyltransferases (Nat)"/>
    <property type="match status" value="1"/>
</dbReference>
<sequence>MTPVHGTQGAAPGDDLAPLDGPRLRAVAATRAHAAQIQSCFQGAPDYFVRTEGGPAGADAAERLLAEAEADPERRVYALVPHTGGPAVGVLDLYLNHPEPGTAHVGLLLFREACQGLGYGKETTAALEHVLARAGFRALRLSVGDENPGARAFWERLGFAEVGRLDRGVAVFEKPLEPA</sequence>
<dbReference type="PANTHER" id="PTHR43877:SF2">
    <property type="entry name" value="AMINOALKYLPHOSPHONATE N-ACETYLTRANSFERASE-RELATED"/>
    <property type="match status" value="1"/>
</dbReference>
<evidence type="ECO:0000313" key="4">
    <source>
        <dbReference type="EMBL" id="ABC80447.1"/>
    </source>
</evidence>
<evidence type="ECO:0000256" key="1">
    <source>
        <dbReference type="ARBA" id="ARBA00022679"/>
    </source>
</evidence>
<gene>
    <name evidence="4" type="ordered locus">Adeh_0671</name>
</gene>
<dbReference type="GO" id="GO:0016747">
    <property type="term" value="F:acyltransferase activity, transferring groups other than amino-acyl groups"/>
    <property type="evidence" value="ECO:0007669"/>
    <property type="project" value="InterPro"/>
</dbReference>
<dbReference type="InterPro" id="IPR050832">
    <property type="entry name" value="Bact_Acetyltransf"/>
</dbReference>
<evidence type="ECO:0000259" key="3">
    <source>
        <dbReference type="PROSITE" id="PS51186"/>
    </source>
</evidence>
<dbReference type="EMBL" id="CP000251">
    <property type="protein sequence ID" value="ABC80447.1"/>
    <property type="molecule type" value="Genomic_DNA"/>
</dbReference>
<dbReference type="Gene3D" id="3.40.630.30">
    <property type="match status" value="1"/>
</dbReference>
<feature type="domain" description="N-acetyltransferase" evidence="3">
    <location>
        <begin position="22"/>
        <end position="177"/>
    </location>
</feature>
<accession>Q2INR5</accession>
<organism evidence="4 5">
    <name type="scientific">Anaeromyxobacter dehalogenans (strain 2CP-C)</name>
    <dbReference type="NCBI Taxonomy" id="290397"/>
    <lineage>
        <taxon>Bacteria</taxon>
        <taxon>Pseudomonadati</taxon>
        <taxon>Myxococcota</taxon>
        <taxon>Myxococcia</taxon>
        <taxon>Myxococcales</taxon>
        <taxon>Cystobacterineae</taxon>
        <taxon>Anaeromyxobacteraceae</taxon>
        <taxon>Anaeromyxobacter</taxon>
    </lineage>
</organism>
<evidence type="ECO:0000313" key="5">
    <source>
        <dbReference type="Proteomes" id="UP000001935"/>
    </source>
</evidence>
<dbReference type="Pfam" id="PF00583">
    <property type="entry name" value="Acetyltransf_1"/>
    <property type="match status" value="1"/>
</dbReference>
<dbReference type="STRING" id="290397.Adeh_0671"/>
<name>Q2INR5_ANADE</name>
<protein>
    <submittedName>
        <fullName evidence="4">GCN5-related N-acetyltransferase</fullName>
    </submittedName>
</protein>
<dbReference type="KEGG" id="ade:Adeh_0671"/>
<dbReference type="HOGENOM" id="CLU_1507622_0_0_7"/>
<dbReference type="PANTHER" id="PTHR43877">
    <property type="entry name" value="AMINOALKYLPHOSPHONATE N-ACETYLTRANSFERASE-RELATED-RELATED"/>
    <property type="match status" value="1"/>
</dbReference>
<proteinExistence type="predicted"/>